<dbReference type="AlphaFoldDB" id="A0AAV7VS66"/>
<dbReference type="InterPro" id="IPR041577">
    <property type="entry name" value="RT_RNaseH_2"/>
</dbReference>
<evidence type="ECO:0000256" key="1">
    <source>
        <dbReference type="ARBA" id="ARBA00010879"/>
    </source>
</evidence>
<feature type="domain" description="Reverse transcriptase" evidence="4">
    <location>
        <begin position="26"/>
        <end position="205"/>
    </location>
</feature>
<dbReference type="Proteomes" id="UP001066276">
    <property type="component" value="Chromosome 2_1"/>
</dbReference>
<dbReference type="InterPro" id="IPR043502">
    <property type="entry name" value="DNA/RNA_pol_sf"/>
</dbReference>
<dbReference type="PANTHER" id="PTHR37984:SF5">
    <property type="entry name" value="PROTEIN NYNRIN-LIKE"/>
    <property type="match status" value="1"/>
</dbReference>
<keyword evidence="6" id="KW-1185">Reference proteome</keyword>
<dbReference type="Gene3D" id="3.10.20.370">
    <property type="match status" value="1"/>
</dbReference>
<evidence type="ECO:0000259" key="4">
    <source>
        <dbReference type="PROSITE" id="PS50878"/>
    </source>
</evidence>
<keyword evidence="3" id="KW-0511">Multifunctional enzyme</keyword>
<comment type="similarity">
    <text evidence="1">Belongs to the beta type-B retroviral polymerase family. HERV class-II K(HML-2) pol subfamily.</text>
</comment>
<dbReference type="CDD" id="cd09274">
    <property type="entry name" value="RNase_HI_RT_Ty3"/>
    <property type="match status" value="1"/>
</dbReference>
<organism evidence="5 6">
    <name type="scientific">Pleurodeles waltl</name>
    <name type="common">Iberian ribbed newt</name>
    <dbReference type="NCBI Taxonomy" id="8319"/>
    <lineage>
        <taxon>Eukaryota</taxon>
        <taxon>Metazoa</taxon>
        <taxon>Chordata</taxon>
        <taxon>Craniata</taxon>
        <taxon>Vertebrata</taxon>
        <taxon>Euteleostomi</taxon>
        <taxon>Amphibia</taxon>
        <taxon>Batrachia</taxon>
        <taxon>Caudata</taxon>
        <taxon>Salamandroidea</taxon>
        <taxon>Salamandridae</taxon>
        <taxon>Pleurodelinae</taxon>
        <taxon>Pleurodeles</taxon>
    </lineage>
</organism>
<dbReference type="EC" id="3.1.26.4" evidence="2"/>
<comment type="caution">
    <text evidence="5">The sequence shown here is derived from an EMBL/GenBank/DDBJ whole genome shotgun (WGS) entry which is preliminary data.</text>
</comment>
<sequence length="506" mass="58063">MLPCSRVYALSEPENQYLQDYLDDLSAKGLICHSTSPVPSSLFFVPKKNHDLRSCIDYHAANKVTIKNRYPFLLIPLLLDQVRQSTIYTKLDLWGAYHLIRVMKGDEWKTAFQTKFGLFEYTVMPFGLCNAPAAFQFFINEVLQEFLDICVVLYIDDILIYLSSTEEHIGHVRAVLQWLREHHLCPKLEKCVFHATTVGFLGNVITSNGISMDRPKGIKFPWDAEAEKAFQRLKNKFTEALILHHPDLAQPFFVEADAFQMAVGGVLSQRDPESGHFHPVAYFSKKLLPTEKNYTVVERELLVIKLAFQEWRQHLPGARYTITIYTDHHNLQFFQATKALTPRQLHWLLFFNEFDFVITYRPGTTQQKADTLSRMGFSADVALEQVRSIIPPEKIIAVCTSQEFLEKIRVAQHKVPCSTDVHEKEGLLYHADQLYVPAKELRDTMLHWGHDSVLAGHPGVSVEFYTIYWLGEAMGLRTIPGNPRPQFMLHVLLKNSISCTLPNPAL</sequence>
<dbReference type="GO" id="GO:0004523">
    <property type="term" value="F:RNA-DNA hybrid ribonuclease activity"/>
    <property type="evidence" value="ECO:0007669"/>
    <property type="project" value="UniProtKB-EC"/>
</dbReference>
<evidence type="ECO:0000256" key="2">
    <source>
        <dbReference type="ARBA" id="ARBA00012180"/>
    </source>
</evidence>
<dbReference type="CDD" id="cd01647">
    <property type="entry name" value="RT_LTR"/>
    <property type="match status" value="1"/>
</dbReference>
<dbReference type="InterPro" id="IPR000477">
    <property type="entry name" value="RT_dom"/>
</dbReference>
<dbReference type="Gene3D" id="3.30.70.270">
    <property type="match status" value="1"/>
</dbReference>
<evidence type="ECO:0000313" key="6">
    <source>
        <dbReference type="Proteomes" id="UP001066276"/>
    </source>
</evidence>
<dbReference type="Gene3D" id="3.10.10.10">
    <property type="entry name" value="HIV Type 1 Reverse Transcriptase, subunit A, domain 1"/>
    <property type="match status" value="1"/>
</dbReference>
<dbReference type="InterPro" id="IPR043128">
    <property type="entry name" value="Rev_trsase/Diguanyl_cyclase"/>
</dbReference>
<dbReference type="InterPro" id="IPR050951">
    <property type="entry name" value="Retrovirus_Pol_polyprotein"/>
</dbReference>
<reference evidence="5" key="1">
    <citation type="journal article" date="2022" name="bioRxiv">
        <title>Sequencing and chromosome-scale assembly of the giantPleurodeles waltlgenome.</title>
        <authorList>
            <person name="Brown T."/>
            <person name="Elewa A."/>
            <person name="Iarovenko S."/>
            <person name="Subramanian E."/>
            <person name="Araus A.J."/>
            <person name="Petzold A."/>
            <person name="Susuki M."/>
            <person name="Suzuki K.-i.T."/>
            <person name="Hayashi T."/>
            <person name="Toyoda A."/>
            <person name="Oliveira C."/>
            <person name="Osipova E."/>
            <person name="Leigh N.D."/>
            <person name="Simon A."/>
            <person name="Yun M.H."/>
        </authorList>
    </citation>
    <scope>NUCLEOTIDE SEQUENCE</scope>
    <source>
        <strain evidence="5">20211129_DDA</strain>
        <tissue evidence="5">Liver</tissue>
    </source>
</reference>
<evidence type="ECO:0000313" key="5">
    <source>
        <dbReference type="EMBL" id="KAJ1203502.1"/>
    </source>
</evidence>
<dbReference type="Pfam" id="PF17919">
    <property type="entry name" value="RT_RNaseH_2"/>
    <property type="match status" value="1"/>
</dbReference>
<proteinExistence type="inferred from homology"/>
<protein>
    <recommendedName>
        <fullName evidence="2">ribonuclease H</fullName>
        <ecNumber evidence="2">3.1.26.4</ecNumber>
    </recommendedName>
</protein>
<dbReference type="PANTHER" id="PTHR37984">
    <property type="entry name" value="PROTEIN CBG26694"/>
    <property type="match status" value="1"/>
</dbReference>
<name>A0AAV7VS66_PLEWA</name>
<accession>A0AAV7VS66</accession>
<evidence type="ECO:0000256" key="3">
    <source>
        <dbReference type="ARBA" id="ARBA00023268"/>
    </source>
</evidence>
<dbReference type="SUPFAM" id="SSF56672">
    <property type="entry name" value="DNA/RNA polymerases"/>
    <property type="match status" value="1"/>
</dbReference>
<dbReference type="EMBL" id="JANPWB010000003">
    <property type="protein sequence ID" value="KAJ1203502.1"/>
    <property type="molecule type" value="Genomic_DNA"/>
</dbReference>
<dbReference type="Pfam" id="PF00078">
    <property type="entry name" value="RVT_1"/>
    <property type="match status" value="1"/>
</dbReference>
<dbReference type="PROSITE" id="PS50878">
    <property type="entry name" value="RT_POL"/>
    <property type="match status" value="1"/>
</dbReference>
<gene>
    <name evidence="5" type="ORF">NDU88_007287</name>
</gene>